<protein>
    <submittedName>
        <fullName evidence="1">Uncharacterized protein</fullName>
    </submittedName>
</protein>
<proteinExistence type="predicted"/>
<name>A0A439CRP2_9PEZI</name>
<gene>
    <name evidence="1" type="ORF">EKO27_g10262</name>
</gene>
<reference evidence="1 2" key="1">
    <citation type="submission" date="2018-12" db="EMBL/GenBank/DDBJ databases">
        <title>Draft genome sequence of Xylaria grammica IHI A82.</title>
        <authorList>
            <person name="Buettner E."/>
            <person name="Kellner H."/>
        </authorList>
    </citation>
    <scope>NUCLEOTIDE SEQUENCE [LARGE SCALE GENOMIC DNA]</scope>
    <source>
        <strain evidence="1 2">IHI A82</strain>
    </source>
</reference>
<sequence>MDNPRPSADPIVTPWAERFPVHGSRYKLGNTIHSWYHPKYPNIDDPKYYDQDPDPVINVHPHIYADIDRMLYSEEVQSSELWGASTWQTAIFNRYVRFSSATGFISGGHRLPTEAELPSFRIPPRASSLGGRRTLPQITTANAERDYEVYRNERIKVDETQWLDFLRKDRWFDWIEVIPDFTDGPYPAEDARVWSIDDPEVWDVLSVSLELANRFLQALIEDEHQGVSEEMPILDPSLRTMLYGRWEYWSQFIDIFGRPPSRDASVLLDHPTEIMIARKRNYSVGQWEFDNAHAVSISPPVVADGSKPYTTIIVINILKLHALKNTDLALSERCALQVDLGITIVHELMHALLYARFTNDDYPGTFISRRRSGRCPEEPFLNGDGIAEAGHFMEQTFFGGEFELDPSHPLPTYRYPPALVQLFKRWPYPTYTQRPSAPRSDHLKPDFIQVVDHVPSTWTSKMLSEAFWRDIRYPAKSENFFHRNAIFILRNPVTPLYSERHLTGTVTEVIDPATLPYKYDEEELVIVPSAEIADPECSSEDASDDWYSSPWCNHPERQWYDSFVIHFMRKDLLSSLKLANRLVECVDLIADLDSFLTGLPPQEDAEGFNWAWFCIGLLMLASLPIPSVRRLEVTREATATQWYSEHMPGRQAAMAGHHHTVFASQDHGPNEKKRVLYRDFFNPFRQEGRPFVDVTHFDYLNLVDDVIRELARREAEIHFKFLDAIIIAKAEILADRQTIARCYPGRAHKRRWASRWFFKLPVYDPGMCAVEDGQWRRIRKSFGRVDLRAEYSRGNA</sequence>
<comment type="caution">
    <text evidence="1">The sequence shown here is derived from an EMBL/GenBank/DDBJ whole genome shotgun (WGS) entry which is preliminary data.</text>
</comment>
<dbReference type="STRING" id="363999.A0A439CRP2"/>
<dbReference type="Proteomes" id="UP000286045">
    <property type="component" value="Unassembled WGS sequence"/>
</dbReference>
<dbReference type="AlphaFoldDB" id="A0A439CRP2"/>
<keyword evidence="2" id="KW-1185">Reference proteome</keyword>
<evidence type="ECO:0000313" key="2">
    <source>
        <dbReference type="Proteomes" id="UP000286045"/>
    </source>
</evidence>
<accession>A0A439CRP2</accession>
<organism evidence="1 2">
    <name type="scientific">Xylaria grammica</name>
    <dbReference type="NCBI Taxonomy" id="363999"/>
    <lineage>
        <taxon>Eukaryota</taxon>
        <taxon>Fungi</taxon>
        <taxon>Dikarya</taxon>
        <taxon>Ascomycota</taxon>
        <taxon>Pezizomycotina</taxon>
        <taxon>Sordariomycetes</taxon>
        <taxon>Xylariomycetidae</taxon>
        <taxon>Xylariales</taxon>
        <taxon>Xylariaceae</taxon>
        <taxon>Xylaria</taxon>
    </lineage>
</organism>
<dbReference type="EMBL" id="RYZI01000510">
    <property type="protein sequence ID" value="RWA04838.1"/>
    <property type="molecule type" value="Genomic_DNA"/>
</dbReference>
<evidence type="ECO:0000313" key="1">
    <source>
        <dbReference type="EMBL" id="RWA04838.1"/>
    </source>
</evidence>